<accession>I0I031</accession>
<evidence type="ECO:0000313" key="2">
    <source>
        <dbReference type="EMBL" id="BAL98618.1"/>
    </source>
</evidence>
<dbReference type="Pfam" id="PF01547">
    <property type="entry name" value="SBP_bac_1"/>
    <property type="match status" value="1"/>
</dbReference>
<dbReference type="Proteomes" id="UP000007880">
    <property type="component" value="Chromosome"/>
</dbReference>
<feature type="signal peptide" evidence="1">
    <location>
        <begin position="1"/>
        <end position="28"/>
    </location>
</feature>
<dbReference type="STRING" id="926550.CLDAP_05790"/>
<proteinExistence type="predicted"/>
<keyword evidence="1" id="KW-0732">Signal</keyword>
<evidence type="ECO:0000256" key="1">
    <source>
        <dbReference type="SAM" id="SignalP"/>
    </source>
</evidence>
<keyword evidence="3" id="KW-1185">Reference proteome</keyword>
<gene>
    <name evidence="2" type="ordered locus">CLDAP_05790</name>
</gene>
<dbReference type="RefSeq" id="WP_014431859.1">
    <property type="nucleotide sequence ID" value="NC_017079.1"/>
</dbReference>
<protein>
    <submittedName>
        <fullName evidence="2">Putative ABC transporter substrate binding protein</fullName>
    </submittedName>
</protein>
<dbReference type="InterPro" id="IPR050490">
    <property type="entry name" value="Bact_solute-bd_prot1"/>
</dbReference>
<dbReference type="HOGENOM" id="CLU_031285_12_1_0"/>
<dbReference type="SUPFAM" id="SSF53850">
    <property type="entry name" value="Periplasmic binding protein-like II"/>
    <property type="match status" value="1"/>
</dbReference>
<organism evidence="2 3">
    <name type="scientific">Caldilinea aerophila (strain DSM 14535 / JCM 11387 / NBRC 104270 / STL-6-O1)</name>
    <dbReference type="NCBI Taxonomy" id="926550"/>
    <lineage>
        <taxon>Bacteria</taxon>
        <taxon>Bacillati</taxon>
        <taxon>Chloroflexota</taxon>
        <taxon>Caldilineae</taxon>
        <taxon>Caldilineales</taxon>
        <taxon>Caldilineaceae</taxon>
        <taxon>Caldilinea</taxon>
    </lineage>
</organism>
<dbReference type="KEGG" id="cap:CLDAP_05790"/>
<sequence length="460" mass="50740">MRHKTQSLQILSWLLVVVLMLAGCAAPAAPGAQPGAVSGDAVAKTKIVWWTEEVEPELQEAFQEQFVGAFNQAHPDIELEVIFQQNLNDVLRTAIQAGEGPDIVQTPGPGFLLEYQRAGLVLPLNEFAAQYGWKDKILPWAYASGTLGGTLYGLPLTFESMILLYNTRVFQDLGLTPPTNRAEFEATAAALQNAGLLAISYGNVGWQPTNEHLIGIYLNAFAGSDAVYEGLIGKRSWEDELFAGAIDLLTKDMTVNGYFAGSLENYYSFDWQTMFSTLASGKAGMMTIGTWGFRGAAEYFADNPNEWDWAMLPSFREGVPQGFDLAVGSTVSINAASKNPEAVAKVLDFLFNDPPRAARIAQIFSFGEFVVPIEFDAEDFPPDVDPRIARFLTEFADVTAEGRYGYTTWTFWPAEAETQLWKDIELVWAGEISTAEYLAKHQSLWEKARAENAVPPIPER</sequence>
<dbReference type="PANTHER" id="PTHR43649">
    <property type="entry name" value="ARABINOSE-BINDING PROTEIN-RELATED"/>
    <property type="match status" value="1"/>
</dbReference>
<dbReference type="AlphaFoldDB" id="I0I031"/>
<name>I0I031_CALAS</name>
<reference evidence="2 3" key="1">
    <citation type="submission" date="2012-02" db="EMBL/GenBank/DDBJ databases">
        <title>Complete genome sequence of Caldilinea aerophila DSM 14535 (= NBRC 102666).</title>
        <authorList>
            <person name="Oguchi A."/>
            <person name="Hosoyama A."/>
            <person name="Sekine M."/>
            <person name="Fukai R."/>
            <person name="Kato Y."/>
            <person name="Nakamura S."/>
            <person name="Hanada S."/>
            <person name="Yamazaki S."/>
            <person name="Fujita N."/>
        </authorList>
    </citation>
    <scope>NUCLEOTIDE SEQUENCE [LARGE SCALE GENOMIC DNA]</scope>
    <source>
        <strain evidence="3">DSM 14535 / JCM 11387 / NBRC 104270 / STL-6-O1</strain>
    </source>
</reference>
<dbReference type="eggNOG" id="COG1653">
    <property type="taxonomic scope" value="Bacteria"/>
</dbReference>
<dbReference type="Gene3D" id="3.40.190.10">
    <property type="entry name" value="Periplasmic binding protein-like II"/>
    <property type="match status" value="2"/>
</dbReference>
<feature type="chain" id="PRO_5003628394" evidence="1">
    <location>
        <begin position="29"/>
        <end position="460"/>
    </location>
</feature>
<evidence type="ECO:0000313" key="3">
    <source>
        <dbReference type="Proteomes" id="UP000007880"/>
    </source>
</evidence>
<dbReference type="PANTHER" id="PTHR43649:SF12">
    <property type="entry name" value="DIACETYLCHITOBIOSE BINDING PROTEIN DASA"/>
    <property type="match status" value="1"/>
</dbReference>
<dbReference type="PROSITE" id="PS51257">
    <property type="entry name" value="PROKAR_LIPOPROTEIN"/>
    <property type="match status" value="1"/>
</dbReference>
<dbReference type="InterPro" id="IPR006059">
    <property type="entry name" value="SBP"/>
</dbReference>
<dbReference type="EMBL" id="AP012337">
    <property type="protein sequence ID" value="BAL98618.1"/>
    <property type="molecule type" value="Genomic_DNA"/>
</dbReference>